<protein>
    <recommendedName>
        <fullName evidence="2">Ice-binding protein C-terminal domain-containing protein</fullName>
    </recommendedName>
</protein>
<gene>
    <name evidence="3" type="ORF">FHS31_001669</name>
</gene>
<dbReference type="InterPro" id="IPR013424">
    <property type="entry name" value="Ice-binding_C"/>
</dbReference>
<feature type="signal peptide" evidence="1">
    <location>
        <begin position="1"/>
        <end position="22"/>
    </location>
</feature>
<dbReference type="Proteomes" id="UP000727456">
    <property type="component" value="Unassembled WGS sequence"/>
</dbReference>
<dbReference type="NCBIfam" id="TIGR02595">
    <property type="entry name" value="PEP_CTERM"/>
    <property type="match status" value="1"/>
</dbReference>
<dbReference type="NCBIfam" id="NF035944">
    <property type="entry name" value="PEPxxWA-CTERM"/>
    <property type="match status" value="1"/>
</dbReference>
<evidence type="ECO:0000313" key="4">
    <source>
        <dbReference type="Proteomes" id="UP000727456"/>
    </source>
</evidence>
<evidence type="ECO:0000259" key="2">
    <source>
        <dbReference type="Pfam" id="PF07589"/>
    </source>
</evidence>
<reference evidence="3 4" key="1">
    <citation type="submission" date="2020-03" db="EMBL/GenBank/DDBJ databases">
        <title>Genomic Encyclopedia of Type Strains, Phase III (KMG-III): the genomes of soil and plant-associated and newly described type strains.</title>
        <authorList>
            <person name="Whitman W."/>
        </authorList>
    </citation>
    <scope>NUCLEOTIDE SEQUENCE [LARGE SCALE GENOMIC DNA]</scope>
    <source>
        <strain evidence="3 4">CECT 8804</strain>
    </source>
</reference>
<keyword evidence="1" id="KW-0732">Signal</keyword>
<feature type="chain" id="PRO_5047465185" description="Ice-binding protein C-terminal domain-containing protein" evidence="1">
    <location>
        <begin position="23"/>
        <end position="228"/>
    </location>
</feature>
<sequence>MKRLLAMLATGVSVAVATPSFAATTVTVPVTFNLATASVNTNGNTTISQTKSISSKVIGAGDVVDIQVSFAAGQSITLNGKIDLHAYLQAALGQAQAYADESHATIKLLNGATTVFSSAIPDGDSGAQNAVGDDLGLANGITYNPADSVTFTGMDLTFTVDGFSDDNGDPVAAANNRSYNLAGFSVSAANATISGVPEPTTWGMMVLGFGALGIAMRRQPRARVNFTA</sequence>
<dbReference type="RefSeq" id="WP_167072881.1">
    <property type="nucleotide sequence ID" value="NZ_JAAOZC010000003.1"/>
</dbReference>
<dbReference type="EMBL" id="JAAOZC010000003">
    <property type="protein sequence ID" value="NIJ08059.1"/>
    <property type="molecule type" value="Genomic_DNA"/>
</dbReference>
<comment type="caution">
    <text evidence="3">The sequence shown here is derived from an EMBL/GenBank/DDBJ whole genome shotgun (WGS) entry which is preliminary data.</text>
</comment>
<feature type="domain" description="Ice-binding protein C-terminal" evidence="2">
    <location>
        <begin position="196"/>
        <end position="218"/>
    </location>
</feature>
<proteinExistence type="predicted"/>
<accession>A0ABX0TV61</accession>
<name>A0ABX0TV61_9SPHN</name>
<keyword evidence="4" id="KW-1185">Reference proteome</keyword>
<organism evidence="3 4">
    <name type="scientific">Sphingomonas vulcanisoli</name>
    <dbReference type="NCBI Taxonomy" id="1658060"/>
    <lineage>
        <taxon>Bacteria</taxon>
        <taxon>Pseudomonadati</taxon>
        <taxon>Pseudomonadota</taxon>
        <taxon>Alphaproteobacteria</taxon>
        <taxon>Sphingomonadales</taxon>
        <taxon>Sphingomonadaceae</taxon>
        <taxon>Sphingomonas</taxon>
    </lineage>
</organism>
<evidence type="ECO:0000313" key="3">
    <source>
        <dbReference type="EMBL" id="NIJ08059.1"/>
    </source>
</evidence>
<evidence type="ECO:0000256" key="1">
    <source>
        <dbReference type="SAM" id="SignalP"/>
    </source>
</evidence>
<dbReference type="Pfam" id="PF07589">
    <property type="entry name" value="PEP-CTERM"/>
    <property type="match status" value="1"/>
</dbReference>